<keyword evidence="5" id="KW-1185">Reference proteome</keyword>
<accession>A0A5J4YSG8</accession>
<comment type="caution">
    <text evidence="4">The sequence shown here is derived from an EMBL/GenBank/DDBJ whole genome shotgun (WGS) entry which is preliminary data.</text>
</comment>
<proteinExistence type="inferred from homology"/>
<keyword evidence="2 4" id="KW-0378">Hydrolase</keyword>
<dbReference type="OrthoDB" id="8119704at2759"/>
<dbReference type="Pfam" id="PF00561">
    <property type="entry name" value="Abhydrolase_1"/>
    <property type="match status" value="1"/>
</dbReference>
<dbReference type="PRINTS" id="PR00111">
    <property type="entry name" value="ABHYDROLASE"/>
</dbReference>
<dbReference type="InterPro" id="IPR029058">
    <property type="entry name" value="AB_hydrolase_fold"/>
</dbReference>
<dbReference type="OMA" id="FLGMSDN"/>
<dbReference type="Proteomes" id="UP000324585">
    <property type="component" value="Unassembled WGS sequence"/>
</dbReference>
<reference evidence="5" key="1">
    <citation type="journal article" date="2019" name="Nat. Commun.">
        <title>Expansion of phycobilisome linker gene families in mesophilic red algae.</title>
        <authorList>
            <person name="Lee J."/>
            <person name="Kim D."/>
            <person name="Bhattacharya D."/>
            <person name="Yoon H.S."/>
        </authorList>
    </citation>
    <scope>NUCLEOTIDE SEQUENCE [LARGE SCALE GENOMIC DNA]</scope>
    <source>
        <strain evidence="5">CCMP 1328</strain>
    </source>
</reference>
<dbReference type="InterPro" id="IPR000073">
    <property type="entry name" value="AB_hydrolase_1"/>
</dbReference>
<dbReference type="SUPFAM" id="SSF53474">
    <property type="entry name" value="alpha/beta-Hydrolases"/>
    <property type="match status" value="1"/>
</dbReference>
<evidence type="ECO:0000313" key="4">
    <source>
        <dbReference type="EMBL" id="KAA8493792.1"/>
    </source>
</evidence>
<name>A0A5J4YSG8_PORPP</name>
<dbReference type="GO" id="GO:0052689">
    <property type="term" value="F:carboxylic ester hydrolase activity"/>
    <property type="evidence" value="ECO:0007669"/>
    <property type="project" value="TreeGrafter"/>
</dbReference>
<organism evidence="4 5">
    <name type="scientific">Porphyridium purpureum</name>
    <name type="common">Red alga</name>
    <name type="synonym">Porphyridium cruentum</name>
    <dbReference type="NCBI Taxonomy" id="35688"/>
    <lineage>
        <taxon>Eukaryota</taxon>
        <taxon>Rhodophyta</taxon>
        <taxon>Bangiophyceae</taxon>
        <taxon>Porphyridiales</taxon>
        <taxon>Porphyridiaceae</taxon>
        <taxon>Porphyridium</taxon>
    </lineage>
</organism>
<sequence length="387" mass="41694">MDLTRLAARKVVACRSLLTPAGTGAAALAARCIHAEAKIAAGWRAPSADLAGASALHAQHRHCCRAGRCAVHRRNVTTTAADGFKRGYGSAAGHDAHEETRCVVPLNCYKIPAKQPPSSGGAQAARAPTPMIMIHGLLASSGTYRSTLKRPEFASTRDVYALDMRNHGGSPQVAEMSYEAMVRDVEEFMDSEGIPRAIVMGHSMGGKVSSMLALEHPERVAGLVLVDIVPKLYDTTPLSKVTQAIALVDLEACKSRADVEASLEAHGVVDPSTRSFILTNLVSDGSRPGFYEWRVNIPVINDAIKTLMDFPKSVAEKQYTGPTLVIRGQTSDYVQDSDLPLLQKYFPRYRMHSVKNAAHWVANDNMEGFIDAVNGFLQGAEEAPASE</sequence>
<dbReference type="AlphaFoldDB" id="A0A5J4YSG8"/>
<protein>
    <submittedName>
        <fullName evidence="4">Abhydrolase domain-containing protein</fullName>
    </submittedName>
</protein>
<dbReference type="PANTHER" id="PTHR46118:SF4">
    <property type="entry name" value="PROTEIN ABHD11"/>
    <property type="match status" value="1"/>
</dbReference>
<evidence type="ECO:0000313" key="5">
    <source>
        <dbReference type="Proteomes" id="UP000324585"/>
    </source>
</evidence>
<dbReference type="PANTHER" id="PTHR46118">
    <property type="entry name" value="PROTEIN ABHD11"/>
    <property type="match status" value="1"/>
</dbReference>
<feature type="domain" description="AB hydrolase-1" evidence="3">
    <location>
        <begin position="130"/>
        <end position="361"/>
    </location>
</feature>
<evidence type="ECO:0000256" key="2">
    <source>
        <dbReference type="ARBA" id="ARBA00022801"/>
    </source>
</evidence>
<dbReference type="EMBL" id="VRMN01000006">
    <property type="protein sequence ID" value="KAA8493792.1"/>
    <property type="molecule type" value="Genomic_DNA"/>
</dbReference>
<evidence type="ECO:0000259" key="3">
    <source>
        <dbReference type="Pfam" id="PF00561"/>
    </source>
</evidence>
<dbReference type="Gene3D" id="3.40.50.1820">
    <property type="entry name" value="alpha/beta hydrolase"/>
    <property type="match status" value="1"/>
</dbReference>
<gene>
    <name evidence="4" type="ORF">FVE85_4929</name>
</gene>
<comment type="similarity">
    <text evidence="1">Belongs to the AB hydrolase superfamily.</text>
</comment>
<evidence type="ECO:0000256" key="1">
    <source>
        <dbReference type="ARBA" id="ARBA00008645"/>
    </source>
</evidence>